<dbReference type="Gene3D" id="3.40.50.2300">
    <property type="match status" value="1"/>
</dbReference>
<keyword evidence="5 10" id="KW-1133">Transmembrane helix</keyword>
<feature type="transmembrane region" description="Helical" evidence="10">
    <location>
        <begin position="306"/>
        <end position="325"/>
    </location>
</feature>
<feature type="domain" description="Histidine kinase" evidence="11">
    <location>
        <begin position="423"/>
        <end position="738"/>
    </location>
</feature>
<feature type="transmembrane region" description="Helical" evidence="10">
    <location>
        <begin position="266"/>
        <end position="286"/>
    </location>
</feature>
<sequence length="1219" mass="134332">MAFLIARSSSHGEDEAQGAEVGNPSVRRAVKLIQDYVFSSPRFKGKHRDANAYRALLLMNVLQAAFMCVSGILVFEMSVSDLQEKFTHTVVFPLYLPRAMGIAIAANHQGSVALGNYIGFYFSRIYMAIRAPESLGRGRLFAVLLFALLGTCESQIGAWFMRKQLCPDKNPRKKLPTFDNVWQAFWYIVIVFCCSLVFETLISIAECITKMVEWTFFFRYWGTWWLGVLSAMLTLSPAVIHLMALGPLHLSFRRPTIKSSLKAVTLWSVTLGFLILVFMFSVRTFIRPLPYLLFPLIISSAFQFNQVGWSLVVAVSSLFCALGTIHRDSSLYYMAGAPKDRAAPSLVLQIELFTSVMGLVGIVLAAAVKEKNHLTEDLNRTNEHLEKTVRERTKELVKANEELQVSQKNAELANHAKSEFLANMSHEIRTPIHGILGLTTLLLESKLTRDQKESLISLKECADLLLHIINSVLDLTKIEAGRLEVEKEPFSIRRLVSSTLRMLQTRAQDRGLQLLWEVEGGVPDLLVGDAGKLQQCLLNLVGNALKFTNQGTVTVRVALPRSKEPAKDARVVTFGTSLGPEEGSVQLPVLPSQPSKQSTTFNKLRSWSSWPGAYFKVEPDKELSPEVYDVVEGFGSSKVAPVTEIEKPEGNPCQPPVSKQVEVEFEVQDTGIGITEDKLQDMFNPFTQADPSTSRLYGGTGLGLCIVQRFVELLDGCIWADSMVGKGSTFCFKLPFALSDKEASATSDHFIRHPLRFSSLENWPLSKASVKSGLLLHRRAHSLGVLLRGVKFSLPAHLAYDNEYPDGEGLFDPDSDGVLGNCTSTTVDESLRATLGVIQVGSGLFKQKAFSDKDLLCSKEHQISSDRGSRPAGMVSRKRDAGRPTSARAGGSKLPKSPRLESRVRNMSGLVTVCEASGSLLPKNSRLHDLSRAVEIPQKPTDKFILEKLRSATLATSEKQATTLSPPLQDQEVSPKGPISALKEDVVIDIPDAKSERFSLGSDQHTESASGSSGSSVFTEISSLSSNSSDLVSKFAPNGANLEQDLSPGMGEMSQDGIQTCQKVIESQKRPPKVVVPPKGAPERQLKILLAEDNPINQKVATRQLQKYGHKVTIVGDGKQALETVQADHEMFDLVLMDVQMPNMDGLQATQHIREAEKQQGWSRLPILGLTAHAIHGYQETCLSHGMDGYLGKPFDIKQLLIQITEILPSDKKVPRDEG</sequence>
<keyword evidence="2" id="KW-1003">Cell membrane</keyword>
<dbReference type="InterPro" id="IPR001789">
    <property type="entry name" value="Sig_transdc_resp-reg_receiver"/>
</dbReference>
<evidence type="ECO:0000313" key="13">
    <source>
        <dbReference type="EMBL" id="CAK9213475.1"/>
    </source>
</evidence>
<dbReference type="SUPFAM" id="SSF55874">
    <property type="entry name" value="ATPase domain of HSP90 chaperone/DNA topoisomerase II/histidine kinase"/>
    <property type="match status" value="2"/>
</dbReference>
<dbReference type="SUPFAM" id="SSF52172">
    <property type="entry name" value="CheY-like"/>
    <property type="match status" value="1"/>
</dbReference>
<feature type="modified residue" description="4-aspartylphosphate" evidence="7">
    <location>
        <position position="1138"/>
    </location>
</feature>
<feature type="transmembrane region" description="Helical" evidence="10">
    <location>
        <begin position="224"/>
        <end position="245"/>
    </location>
</feature>
<feature type="compositionally biased region" description="Low complexity" evidence="9">
    <location>
        <begin position="1007"/>
        <end position="1020"/>
    </location>
</feature>
<accession>A0ABP0U5M3</accession>
<feature type="transmembrane region" description="Helical" evidence="10">
    <location>
        <begin position="52"/>
        <end position="75"/>
    </location>
</feature>
<dbReference type="PANTHER" id="PTHR45530:SF3">
    <property type="entry name" value="TWO-COMPONENT SYSTEM NARL FAMILY SENSOR HISTIDINE KINASE BARA"/>
    <property type="match status" value="1"/>
</dbReference>
<dbReference type="PROSITE" id="PS50110">
    <property type="entry name" value="RESPONSE_REGULATORY"/>
    <property type="match status" value="1"/>
</dbReference>
<evidence type="ECO:0000256" key="1">
    <source>
        <dbReference type="ARBA" id="ARBA00004651"/>
    </source>
</evidence>
<dbReference type="EMBL" id="OZ019911">
    <property type="protein sequence ID" value="CAK9213475.1"/>
    <property type="molecule type" value="Genomic_DNA"/>
</dbReference>
<dbReference type="InterPro" id="IPR036097">
    <property type="entry name" value="HisK_dim/P_sf"/>
</dbReference>
<keyword evidence="14" id="KW-1185">Reference proteome</keyword>
<dbReference type="InterPro" id="IPR011006">
    <property type="entry name" value="CheY-like_superfamily"/>
</dbReference>
<evidence type="ECO:0000256" key="9">
    <source>
        <dbReference type="SAM" id="MobiDB-lite"/>
    </source>
</evidence>
<dbReference type="PRINTS" id="PR00344">
    <property type="entry name" value="BCTRLSENSOR"/>
</dbReference>
<keyword evidence="4 10" id="KW-0812">Transmembrane</keyword>
<dbReference type="SMART" id="SM00387">
    <property type="entry name" value="HATPase_c"/>
    <property type="match status" value="1"/>
</dbReference>
<dbReference type="PROSITE" id="PS50109">
    <property type="entry name" value="HIS_KIN"/>
    <property type="match status" value="1"/>
</dbReference>
<evidence type="ECO:0000313" key="14">
    <source>
        <dbReference type="Proteomes" id="UP001497512"/>
    </source>
</evidence>
<evidence type="ECO:0000256" key="7">
    <source>
        <dbReference type="PROSITE-ProRule" id="PRU00169"/>
    </source>
</evidence>
<comment type="subcellular location">
    <subcellularLocation>
        <location evidence="1">Cell membrane</location>
        <topology evidence="1">Multi-pass membrane protein</topology>
    </subcellularLocation>
</comment>
<dbReference type="CDD" id="cd16922">
    <property type="entry name" value="HATPase_EvgS-ArcB-TorS-like"/>
    <property type="match status" value="1"/>
</dbReference>
<dbReference type="InterPro" id="IPR003594">
    <property type="entry name" value="HATPase_dom"/>
</dbReference>
<dbReference type="Pfam" id="PF05231">
    <property type="entry name" value="MASE1"/>
    <property type="match status" value="1"/>
</dbReference>
<keyword evidence="3 7" id="KW-0597">Phosphoprotein</keyword>
<evidence type="ECO:0000256" key="6">
    <source>
        <dbReference type="ARBA" id="ARBA00023136"/>
    </source>
</evidence>
<dbReference type="Proteomes" id="UP001497512">
    <property type="component" value="Chromosome 19"/>
</dbReference>
<dbReference type="Pfam" id="PF00072">
    <property type="entry name" value="Response_reg"/>
    <property type="match status" value="1"/>
</dbReference>
<dbReference type="CDD" id="cd00082">
    <property type="entry name" value="HisKA"/>
    <property type="match status" value="1"/>
</dbReference>
<dbReference type="CDD" id="cd17546">
    <property type="entry name" value="REC_hyHK_CKI1_RcsC-like"/>
    <property type="match status" value="1"/>
</dbReference>
<dbReference type="SUPFAM" id="SSF47384">
    <property type="entry name" value="Homodimeric domain of signal transducing histidine kinase"/>
    <property type="match status" value="1"/>
</dbReference>
<dbReference type="Pfam" id="PF02518">
    <property type="entry name" value="HATPase_c"/>
    <property type="match status" value="1"/>
</dbReference>
<feature type="domain" description="Response regulatory" evidence="12">
    <location>
        <begin position="1087"/>
        <end position="1208"/>
    </location>
</feature>
<dbReference type="InterPro" id="IPR007895">
    <property type="entry name" value="MASE1"/>
</dbReference>
<reference evidence="13" key="1">
    <citation type="submission" date="2024-02" db="EMBL/GenBank/DDBJ databases">
        <authorList>
            <consortium name="ELIXIR-Norway"/>
            <consortium name="Elixir Norway"/>
        </authorList>
    </citation>
    <scope>NUCLEOTIDE SEQUENCE</scope>
</reference>
<dbReference type="SMART" id="SM00448">
    <property type="entry name" value="REC"/>
    <property type="match status" value="1"/>
</dbReference>
<feature type="region of interest" description="Disordered" evidence="9">
    <location>
        <begin position="999"/>
        <end position="1020"/>
    </location>
</feature>
<evidence type="ECO:0000256" key="10">
    <source>
        <dbReference type="SAM" id="Phobius"/>
    </source>
</evidence>
<dbReference type="Gene3D" id="1.10.287.130">
    <property type="match status" value="1"/>
</dbReference>
<evidence type="ECO:0000256" key="8">
    <source>
        <dbReference type="SAM" id="Coils"/>
    </source>
</evidence>
<feature type="coiled-coil region" evidence="8">
    <location>
        <begin position="364"/>
        <end position="416"/>
    </location>
</feature>
<evidence type="ECO:0000259" key="11">
    <source>
        <dbReference type="PROSITE" id="PS50109"/>
    </source>
</evidence>
<feature type="compositionally biased region" description="Polar residues" evidence="9">
    <location>
        <begin position="957"/>
        <end position="972"/>
    </location>
</feature>
<keyword evidence="6 10" id="KW-0472">Membrane</keyword>
<dbReference type="InterPro" id="IPR005467">
    <property type="entry name" value="His_kinase_dom"/>
</dbReference>
<evidence type="ECO:0000256" key="5">
    <source>
        <dbReference type="ARBA" id="ARBA00022989"/>
    </source>
</evidence>
<dbReference type="InterPro" id="IPR036890">
    <property type="entry name" value="HATPase_C_sf"/>
</dbReference>
<evidence type="ECO:0000256" key="2">
    <source>
        <dbReference type="ARBA" id="ARBA00022475"/>
    </source>
</evidence>
<organism evidence="13 14">
    <name type="scientific">Sphagnum troendelagicum</name>
    <dbReference type="NCBI Taxonomy" id="128251"/>
    <lineage>
        <taxon>Eukaryota</taxon>
        <taxon>Viridiplantae</taxon>
        <taxon>Streptophyta</taxon>
        <taxon>Embryophyta</taxon>
        <taxon>Bryophyta</taxon>
        <taxon>Sphagnophytina</taxon>
        <taxon>Sphagnopsida</taxon>
        <taxon>Sphagnales</taxon>
        <taxon>Sphagnaceae</taxon>
        <taxon>Sphagnum</taxon>
    </lineage>
</organism>
<evidence type="ECO:0008006" key="15">
    <source>
        <dbReference type="Google" id="ProtNLM"/>
    </source>
</evidence>
<keyword evidence="8" id="KW-0175">Coiled coil</keyword>
<evidence type="ECO:0000256" key="4">
    <source>
        <dbReference type="ARBA" id="ARBA00022692"/>
    </source>
</evidence>
<dbReference type="InterPro" id="IPR004358">
    <property type="entry name" value="Sig_transdc_His_kin-like_C"/>
</dbReference>
<feature type="region of interest" description="Disordered" evidence="9">
    <location>
        <begin position="861"/>
        <end position="902"/>
    </location>
</feature>
<name>A0ABP0U5M3_9BRYO</name>
<dbReference type="SMART" id="SM00388">
    <property type="entry name" value="HisKA"/>
    <property type="match status" value="1"/>
</dbReference>
<evidence type="ECO:0000256" key="3">
    <source>
        <dbReference type="ARBA" id="ARBA00022553"/>
    </source>
</evidence>
<dbReference type="Gene3D" id="3.30.565.10">
    <property type="entry name" value="Histidine kinase-like ATPase, C-terminal domain"/>
    <property type="match status" value="1"/>
</dbReference>
<gene>
    <name evidence="13" type="ORF">CSSPTR1EN2_LOCUS11755</name>
</gene>
<protein>
    <recommendedName>
        <fullName evidence="15">Ethylene receptor</fullName>
    </recommendedName>
</protein>
<dbReference type="InterPro" id="IPR003661">
    <property type="entry name" value="HisK_dim/P_dom"/>
</dbReference>
<dbReference type="Pfam" id="PF00512">
    <property type="entry name" value="HisKA"/>
    <property type="match status" value="1"/>
</dbReference>
<feature type="transmembrane region" description="Helical" evidence="10">
    <location>
        <begin position="181"/>
        <end position="204"/>
    </location>
</feature>
<feature type="transmembrane region" description="Helical" evidence="10">
    <location>
        <begin position="346"/>
        <end position="368"/>
    </location>
</feature>
<proteinExistence type="predicted"/>
<feature type="region of interest" description="Disordered" evidence="9">
    <location>
        <begin position="957"/>
        <end position="980"/>
    </location>
</feature>
<dbReference type="PANTHER" id="PTHR45530">
    <property type="entry name" value="SENSORY TRANSDUCTION HISTIDINE KINASE"/>
    <property type="match status" value="1"/>
</dbReference>
<evidence type="ECO:0000259" key="12">
    <source>
        <dbReference type="PROSITE" id="PS50110"/>
    </source>
</evidence>